<dbReference type="Pfam" id="PF02518">
    <property type="entry name" value="HATPase_c"/>
    <property type="match status" value="1"/>
</dbReference>
<dbReference type="EC" id="2.7.13.3" evidence="2"/>
<dbReference type="EMBL" id="MAYW01000055">
    <property type="protein sequence ID" value="ODS32593.1"/>
    <property type="molecule type" value="Genomic_DNA"/>
</dbReference>
<dbReference type="SUPFAM" id="SSF47384">
    <property type="entry name" value="Homodimeric domain of signal transducing histidine kinase"/>
    <property type="match status" value="1"/>
</dbReference>
<keyword evidence="6 13" id="KW-0418">Kinase</keyword>
<dbReference type="PATRIC" id="fig|1872076.5.peg.2646"/>
<dbReference type="SMART" id="SM00387">
    <property type="entry name" value="HATPase_c"/>
    <property type="match status" value="1"/>
</dbReference>
<dbReference type="Gene3D" id="3.40.50.2300">
    <property type="match status" value="1"/>
</dbReference>
<dbReference type="SUPFAM" id="SSF52172">
    <property type="entry name" value="CheY-like"/>
    <property type="match status" value="1"/>
</dbReference>
<evidence type="ECO:0000256" key="7">
    <source>
        <dbReference type="ARBA" id="ARBA00022840"/>
    </source>
</evidence>
<dbReference type="CDD" id="cd00156">
    <property type="entry name" value="REC"/>
    <property type="match status" value="1"/>
</dbReference>
<keyword evidence="7" id="KW-0067">ATP-binding</keyword>
<keyword evidence="3 9" id="KW-0597">Phosphoprotein</keyword>
<evidence type="ECO:0000256" key="9">
    <source>
        <dbReference type="PROSITE-ProRule" id="PRU00169"/>
    </source>
</evidence>
<dbReference type="InterPro" id="IPR003594">
    <property type="entry name" value="HATPase_dom"/>
</dbReference>
<evidence type="ECO:0000256" key="8">
    <source>
        <dbReference type="ARBA" id="ARBA00023012"/>
    </source>
</evidence>
<dbReference type="PRINTS" id="PR00344">
    <property type="entry name" value="BCTRLSENSOR"/>
</dbReference>
<proteinExistence type="predicted"/>
<dbReference type="InterPro" id="IPR003661">
    <property type="entry name" value="HisK_dim/P_dom"/>
</dbReference>
<dbReference type="InterPro" id="IPR036890">
    <property type="entry name" value="HATPase_C_sf"/>
</dbReference>
<dbReference type="InterPro" id="IPR005467">
    <property type="entry name" value="His_kinase_dom"/>
</dbReference>
<dbReference type="SUPFAM" id="SSF55781">
    <property type="entry name" value="GAF domain-like"/>
    <property type="match status" value="1"/>
</dbReference>
<dbReference type="PROSITE" id="PS50109">
    <property type="entry name" value="HIS_KIN"/>
    <property type="match status" value="1"/>
</dbReference>
<dbReference type="PANTHER" id="PTHR43065:SF10">
    <property type="entry name" value="PEROXIDE STRESS-ACTIVATED HISTIDINE KINASE MAK3"/>
    <property type="match status" value="1"/>
</dbReference>
<dbReference type="PANTHER" id="PTHR43065">
    <property type="entry name" value="SENSOR HISTIDINE KINASE"/>
    <property type="match status" value="1"/>
</dbReference>
<dbReference type="CDD" id="cd00082">
    <property type="entry name" value="HisKA"/>
    <property type="match status" value="1"/>
</dbReference>
<dbReference type="InterPro" id="IPR004358">
    <property type="entry name" value="Sig_transdc_His_kin-like_C"/>
</dbReference>
<feature type="domain" description="Histidine kinase" evidence="11">
    <location>
        <begin position="332"/>
        <end position="543"/>
    </location>
</feature>
<dbReference type="Gene3D" id="3.30.450.40">
    <property type="match status" value="1"/>
</dbReference>
<gene>
    <name evidence="13" type="ORF">SCARUB_02245</name>
</gene>
<evidence type="ECO:0000313" key="14">
    <source>
        <dbReference type="Proteomes" id="UP000094056"/>
    </source>
</evidence>
<keyword evidence="5" id="KW-0547">Nucleotide-binding</keyword>
<dbReference type="Pfam" id="PF00072">
    <property type="entry name" value="Response_reg"/>
    <property type="match status" value="1"/>
</dbReference>
<dbReference type="SMART" id="SM00388">
    <property type="entry name" value="HisKA"/>
    <property type="match status" value="1"/>
</dbReference>
<dbReference type="SMART" id="SM00448">
    <property type="entry name" value="REC"/>
    <property type="match status" value="1"/>
</dbReference>
<dbReference type="Pfam" id="PF00512">
    <property type="entry name" value="HisKA"/>
    <property type="match status" value="1"/>
</dbReference>
<dbReference type="AlphaFoldDB" id="A0A1E3XAG2"/>
<feature type="domain" description="Response regulatory" evidence="12">
    <location>
        <begin position="6"/>
        <end position="122"/>
    </location>
</feature>
<accession>A0A1E3XAG2</accession>
<dbReference type="PROSITE" id="PS50110">
    <property type="entry name" value="RESPONSE_REGULATORY"/>
    <property type="match status" value="1"/>
</dbReference>
<feature type="modified residue" description="4-aspartylphosphate" evidence="9">
    <location>
        <position position="57"/>
    </location>
</feature>
<reference evidence="13 14" key="1">
    <citation type="submission" date="2016-07" db="EMBL/GenBank/DDBJ databases">
        <title>Draft genome of Scalindua rubra, obtained from a brine-seawater interface in the Red Sea, sheds light on salt adaptation in anammox bacteria.</title>
        <authorList>
            <person name="Speth D.R."/>
            <person name="Lagkouvardos I."/>
            <person name="Wang Y."/>
            <person name="Qian P.-Y."/>
            <person name="Dutilh B.E."/>
            <person name="Jetten M.S."/>
        </authorList>
    </citation>
    <scope>NUCLEOTIDE SEQUENCE [LARGE SCALE GENOMIC DNA]</scope>
    <source>
        <strain evidence="13">BSI-1</strain>
    </source>
</reference>
<dbReference type="InterPro" id="IPR029016">
    <property type="entry name" value="GAF-like_dom_sf"/>
</dbReference>
<dbReference type="GO" id="GO:0000155">
    <property type="term" value="F:phosphorelay sensor kinase activity"/>
    <property type="evidence" value="ECO:0007669"/>
    <property type="project" value="InterPro"/>
</dbReference>
<keyword evidence="10" id="KW-0175">Coiled coil</keyword>
<evidence type="ECO:0000256" key="3">
    <source>
        <dbReference type="ARBA" id="ARBA00022553"/>
    </source>
</evidence>
<dbReference type="InterPro" id="IPR001789">
    <property type="entry name" value="Sig_transdc_resp-reg_receiver"/>
</dbReference>
<evidence type="ECO:0000256" key="4">
    <source>
        <dbReference type="ARBA" id="ARBA00022679"/>
    </source>
</evidence>
<evidence type="ECO:0000256" key="2">
    <source>
        <dbReference type="ARBA" id="ARBA00012438"/>
    </source>
</evidence>
<dbReference type="InterPro" id="IPR011006">
    <property type="entry name" value="CheY-like_superfamily"/>
</dbReference>
<evidence type="ECO:0000256" key="5">
    <source>
        <dbReference type="ARBA" id="ARBA00022741"/>
    </source>
</evidence>
<evidence type="ECO:0000259" key="11">
    <source>
        <dbReference type="PROSITE" id="PS50109"/>
    </source>
</evidence>
<dbReference type="Gene3D" id="1.10.287.130">
    <property type="match status" value="1"/>
</dbReference>
<feature type="coiled-coil region" evidence="10">
    <location>
        <begin position="278"/>
        <end position="316"/>
    </location>
</feature>
<comment type="caution">
    <text evidence="13">The sequence shown here is derived from an EMBL/GenBank/DDBJ whole genome shotgun (WGS) entry which is preliminary data.</text>
</comment>
<name>A0A1E3XAG2_9BACT</name>
<dbReference type="Gene3D" id="3.30.565.10">
    <property type="entry name" value="Histidine kinase-like ATPase, C-terminal domain"/>
    <property type="match status" value="1"/>
</dbReference>
<dbReference type="SUPFAM" id="SSF55874">
    <property type="entry name" value="ATPase domain of HSP90 chaperone/DNA topoisomerase II/histidine kinase"/>
    <property type="match status" value="1"/>
</dbReference>
<evidence type="ECO:0000256" key="10">
    <source>
        <dbReference type="SAM" id="Coils"/>
    </source>
</evidence>
<evidence type="ECO:0000313" key="13">
    <source>
        <dbReference type="EMBL" id="ODS32593.1"/>
    </source>
</evidence>
<dbReference type="InterPro" id="IPR036097">
    <property type="entry name" value="HisK_dim/P_sf"/>
</dbReference>
<sequence>MNIPIRVLIVEDSEDDTLLVVRELKRNGFDVIFERVDNHKAMEDALVKQEWDVVIADYSMPKFSMQGALELQRKNKPDITFIMISGTIGEEIAVEAIKAGADDYVMKDRLKRLAPAVKRELKEFEERQVLKRMEDAMQALIKSTVIKTGQDVFCRIVESVQEWLDTDYVCLGQIIDVDKVKVLSMHADGEFKYDCIYELKETLCEIVVKEGFCYYPEGARKLLPKQCECVSKMEAEGYIGTSIRDENGKNIGLLWLASRQKLVLPPRTKEVMEIIATKACSEIERMRMEETIRRHNEELETLVEERTARIMELERQRVENEKLAAAGRMAARVAHEINNPLGGISSSFILLKDAIPVNYKYFEYVDVIEKEIGRITRIVKQLFDLCRPHKGKISEFNSILSIREIINLLKILGDERGVIVSLNDCKDILKVTISEDFFKQILYNIIKNAIEASPRGSEVNIIVKDQNSLLIVMISDQGDGISDELRPKIFEPFFTTKDKYTDSGMGVGLSTTKSLVESMGGSLGFTSEKDKGTTFTIILPTNVIKQQDDNKD</sequence>
<evidence type="ECO:0000259" key="12">
    <source>
        <dbReference type="PROSITE" id="PS50110"/>
    </source>
</evidence>
<keyword evidence="8" id="KW-0902">Two-component regulatory system</keyword>
<organism evidence="13 14">
    <name type="scientific">Candidatus Scalindua rubra</name>
    <dbReference type="NCBI Taxonomy" id="1872076"/>
    <lineage>
        <taxon>Bacteria</taxon>
        <taxon>Pseudomonadati</taxon>
        <taxon>Planctomycetota</taxon>
        <taxon>Candidatus Brocadiia</taxon>
        <taxon>Candidatus Brocadiales</taxon>
        <taxon>Candidatus Scalinduaceae</taxon>
        <taxon>Candidatus Scalindua</taxon>
    </lineage>
</organism>
<evidence type="ECO:0000256" key="1">
    <source>
        <dbReference type="ARBA" id="ARBA00000085"/>
    </source>
</evidence>
<dbReference type="GO" id="GO:0005524">
    <property type="term" value="F:ATP binding"/>
    <property type="evidence" value="ECO:0007669"/>
    <property type="project" value="UniProtKB-KW"/>
</dbReference>
<protein>
    <recommendedName>
        <fullName evidence="2">histidine kinase</fullName>
        <ecNumber evidence="2">2.7.13.3</ecNumber>
    </recommendedName>
</protein>
<keyword evidence="4" id="KW-0808">Transferase</keyword>
<dbReference type="Proteomes" id="UP000094056">
    <property type="component" value="Unassembled WGS sequence"/>
</dbReference>
<comment type="catalytic activity">
    <reaction evidence="1">
        <text>ATP + protein L-histidine = ADP + protein N-phospho-L-histidine.</text>
        <dbReference type="EC" id="2.7.13.3"/>
    </reaction>
</comment>
<evidence type="ECO:0000256" key="6">
    <source>
        <dbReference type="ARBA" id="ARBA00022777"/>
    </source>
</evidence>